<evidence type="ECO:0000313" key="8">
    <source>
        <dbReference type="Proteomes" id="UP000016566"/>
    </source>
</evidence>
<evidence type="ECO:0000256" key="4">
    <source>
        <dbReference type="ARBA" id="ARBA00035171"/>
    </source>
</evidence>
<dbReference type="Pfam" id="PF01245">
    <property type="entry name" value="Ribosomal_L19"/>
    <property type="match status" value="1"/>
</dbReference>
<dbReference type="InterPro" id="IPR008991">
    <property type="entry name" value="Translation_prot_SH3-like_sf"/>
</dbReference>
<dbReference type="GO" id="GO:0006412">
    <property type="term" value="P:translation"/>
    <property type="evidence" value="ECO:0007669"/>
    <property type="project" value="UniProtKB-UniRule"/>
</dbReference>
<dbReference type="HAMAP" id="MF_00402">
    <property type="entry name" value="Ribosomal_bL19"/>
    <property type="match status" value="1"/>
</dbReference>
<evidence type="ECO:0000256" key="6">
    <source>
        <dbReference type="RuleBase" id="RU000559"/>
    </source>
</evidence>
<dbReference type="Proteomes" id="UP000016566">
    <property type="component" value="Unassembled WGS sequence"/>
</dbReference>
<keyword evidence="3 5" id="KW-0687">Ribonucleoprotein</keyword>
<dbReference type="InterPro" id="IPR038657">
    <property type="entry name" value="Ribosomal_bL19_sf"/>
</dbReference>
<dbReference type="PANTHER" id="PTHR15680">
    <property type="entry name" value="RIBOSOMAL PROTEIN L19"/>
    <property type="match status" value="1"/>
</dbReference>
<dbReference type="PANTHER" id="PTHR15680:SF9">
    <property type="entry name" value="LARGE RIBOSOMAL SUBUNIT PROTEIN BL19M"/>
    <property type="match status" value="1"/>
</dbReference>
<keyword evidence="8" id="KW-1185">Reference proteome</keyword>
<dbReference type="GO" id="GO:0022625">
    <property type="term" value="C:cytosolic large ribosomal subunit"/>
    <property type="evidence" value="ECO:0007669"/>
    <property type="project" value="TreeGrafter"/>
</dbReference>
<comment type="similarity">
    <text evidence="1 5 6">Belongs to the bacterial ribosomal protein bL19 family.</text>
</comment>
<dbReference type="PIRSF" id="PIRSF002191">
    <property type="entry name" value="Ribosomal_L19"/>
    <property type="match status" value="1"/>
</dbReference>
<comment type="function">
    <text evidence="5 6">This protein is located at the 30S-50S ribosomal subunit interface and may play a role in the structure and function of the aminoacyl-tRNA binding site.</text>
</comment>
<organism evidence="7 8">
    <name type="scientific">Limimaricola cinnabarinus LL-001</name>
    <dbReference type="NCBI Taxonomy" id="1337093"/>
    <lineage>
        <taxon>Bacteria</taxon>
        <taxon>Pseudomonadati</taxon>
        <taxon>Pseudomonadota</taxon>
        <taxon>Alphaproteobacteria</taxon>
        <taxon>Rhodobacterales</taxon>
        <taxon>Paracoccaceae</taxon>
        <taxon>Limimaricola</taxon>
    </lineage>
</organism>
<dbReference type="NCBIfam" id="TIGR01024">
    <property type="entry name" value="rplS_bact"/>
    <property type="match status" value="1"/>
</dbReference>
<evidence type="ECO:0000256" key="1">
    <source>
        <dbReference type="ARBA" id="ARBA00005781"/>
    </source>
</evidence>
<dbReference type="InterPro" id="IPR018257">
    <property type="entry name" value="Ribosomal_bL19_CS"/>
</dbReference>
<evidence type="ECO:0000313" key="7">
    <source>
        <dbReference type="EMBL" id="GAD55080.1"/>
    </source>
</evidence>
<dbReference type="OrthoDB" id="9803541at2"/>
<dbReference type="FunFam" id="2.30.30.790:FF:000001">
    <property type="entry name" value="50S ribosomal protein L19"/>
    <property type="match status" value="1"/>
</dbReference>
<comment type="caution">
    <text evidence="7">The sequence shown here is derived from an EMBL/GenBank/DDBJ whole genome shotgun (WGS) entry which is preliminary data.</text>
</comment>
<dbReference type="Gene3D" id="2.30.30.790">
    <property type="match status" value="1"/>
</dbReference>
<dbReference type="SUPFAM" id="SSF50104">
    <property type="entry name" value="Translation proteins SH3-like domain"/>
    <property type="match status" value="1"/>
</dbReference>
<dbReference type="PRINTS" id="PR00061">
    <property type="entry name" value="RIBOSOMALL19"/>
</dbReference>
<dbReference type="InterPro" id="IPR001857">
    <property type="entry name" value="Ribosomal_bL19"/>
</dbReference>
<dbReference type="STRING" id="1337093.MBELCI_1132"/>
<protein>
    <recommendedName>
        <fullName evidence="4 5">Large ribosomal subunit protein bL19</fullName>
    </recommendedName>
</protein>
<gene>
    <name evidence="5" type="primary">rplS</name>
    <name evidence="7" type="ORF">MBELCI_1132</name>
</gene>
<dbReference type="GO" id="GO:0003735">
    <property type="term" value="F:structural constituent of ribosome"/>
    <property type="evidence" value="ECO:0007669"/>
    <property type="project" value="InterPro"/>
</dbReference>
<dbReference type="EMBL" id="BATB01000009">
    <property type="protein sequence ID" value="GAD55080.1"/>
    <property type="molecule type" value="Genomic_DNA"/>
</dbReference>
<evidence type="ECO:0000256" key="2">
    <source>
        <dbReference type="ARBA" id="ARBA00022980"/>
    </source>
</evidence>
<evidence type="ECO:0000256" key="3">
    <source>
        <dbReference type="ARBA" id="ARBA00023274"/>
    </source>
</evidence>
<sequence length="130" mass="14417">MDLIAQLEAEQIASLGKTIPDFKAGDTIRVGYKVTEGTRTRVQMYEGVCISRKNGKGIAGSFTVRKISFGEGVERVFPLYATNIDSIEVVRRGRVRRAKLYYLRSRRGKSARIAEVSNYKPKADTAAAKA</sequence>
<dbReference type="eggNOG" id="COG0335">
    <property type="taxonomic scope" value="Bacteria"/>
</dbReference>
<keyword evidence="2 5" id="KW-0689">Ribosomal protein</keyword>
<evidence type="ECO:0000256" key="5">
    <source>
        <dbReference type="HAMAP-Rule" id="MF_00402"/>
    </source>
</evidence>
<dbReference type="PROSITE" id="PS01015">
    <property type="entry name" value="RIBOSOMAL_L19"/>
    <property type="match status" value="1"/>
</dbReference>
<proteinExistence type="inferred from homology"/>
<reference evidence="7" key="1">
    <citation type="journal article" date="2013" name="Genome Announc.">
        <title>Draft Genome Sequence of Loktanella cinnabarina LL-001T, Isolated from Deep-Sea Floor Sediment.</title>
        <authorList>
            <person name="Nishi S."/>
            <person name="Tsubouchi T."/>
            <person name="Takaki Y."/>
            <person name="Koyanagi R."/>
            <person name="Satoh N."/>
            <person name="Maruyama T."/>
            <person name="Hatada Y."/>
        </authorList>
    </citation>
    <scope>NUCLEOTIDE SEQUENCE [LARGE SCALE GENOMIC DNA]</scope>
    <source>
        <strain evidence="7">LL-001</strain>
    </source>
</reference>
<dbReference type="AlphaFoldDB" id="U2Z137"/>
<name>U2Z137_9RHOB</name>
<dbReference type="RefSeq" id="WP_021693187.1">
    <property type="nucleotide sequence ID" value="NZ_BATB01000009.1"/>
</dbReference>
<accession>U2Z137</accession>